<organism evidence="2 3">
    <name type="scientific">Haloactinospora alba</name>
    <dbReference type="NCBI Taxonomy" id="405555"/>
    <lineage>
        <taxon>Bacteria</taxon>
        <taxon>Bacillati</taxon>
        <taxon>Actinomycetota</taxon>
        <taxon>Actinomycetes</taxon>
        <taxon>Streptosporangiales</taxon>
        <taxon>Nocardiopsidaceae</taxon>
        <taxon>Haloactinospora</taxon>
    </lineage>
</organism>
<protein>
    <submittedName>
        <fullName evidence="2">Phage tail tube protein</fullName>
    </submittedName>
</protein>
<dbReference type="RefSeq" id="WP_211352022.1">
    <property type="nucleotide sequence ID" value="NZ_VFQC01000004.1"/>
</dbReference>
<gene>
    <name evidence="2" type="ORF">FHX37_4628</name>
</gene>
<feature type="region of interest" description="Disordered" evidence="1">
    <location>
        <begin position="36"/>
        <end position="55"/>
    </location>
</feature>
<evidence type="ECO:0000313" key="3">
    <source>
        <dbReference type="Proteomes" id="UP000317422"/>
    </source>
</evidence>
<dbReference type="NCBIfam" id="NF047353">
    <property type="entry name" value="tube_lmo2291"/>
    <property type="match status" value="1"/>
</dbReference>
<evidence type="ECO:0000256" key="1">
    <source>
        <dbReference type="SAM" id="MobiDB-lite"/>
    </source>
</evidence>
<dbReference type="InterPro" id="IPR011855">
    <property type="entry name" value="Phgtail_TP901_1"/>
</dbReference>
<accession>A0A543N2P3</accession>
<proteinExistence type="predicted"/>
<sequence>MALRKVNARDIIIEASDGADPATWAEIGGLTSVTINRSENEETADTTDFDSQGAYSQDIMQRGATIEMEGQLRKDDTDGSLDPGQAQCETNAAEDRVGVASHATYRFRYPTDTEWTVWEATTTLGEQGGGTNEKTTFNCTLTKCGPSTTEAVA</sequence>
<evidence type="ECO:0000313" key="2">
    <source>
        <dbReference type="EMBL" id="TQN26090.1"/>
    </source>
</evidence>
<comment type="caution">
    <text evidence="2">The sequence shown here is derived from an EMBL/GenBank/DDBJ whole genome shotgun (WGS) entry which is preliminary data.</text>
</comment>
<keyword evidence="3" id="KW-1185">Reference proteome</keyword>
<dbReference type="Pfam" id="PF06199">
    <property type="entry name" value="Phage_tail_2"/>
    <property type="match status" value="1"/>
</dbReference>
<dbReference type="Gene3D" id="4.10.410.40">
    <property type="match status" value="1"/>
</dbReference>
<reference evidence="2 3" key="1">
    <citation type="submission" date="2019-06" db="EMBL/GenBank/DDBJ databases">
        <title>Sequencing the genomes of 1000 actinobacteria strains.</title>
        <authorList>
            <person name="Klenk H.-P."/>
        </authorList>
    </citation>
    <scope>NUCLEOTIDE SEQUENCE [LARGE SCALE GENOMIC DNA]</scope>
    <source>
        <strain evidence="2 3">DSM 45015</strain>
    </source>
</reference>
<dbReference type="EMBL" id="VFQC01000004">
    <property type="protein sequence ID" value="TQN26090.1"/>
    <property type="molecule type" value="Genomic_DNA"/>
</dbReference>
<dbReference type="AlphaFoldDB" id="A0A543N2P3"/>
<name>A0A543N2P3_9ACTN</name>
<dbReference type="Proteomes" id="UP000317422">
    <property type="component" value="Unassembled WGS sequence"/>
</dbReference>